<name>A0A927IC29_9ACTN</name>
<comment type="caution">
    <text evidence="5">The sequence shown here is derived from an EMBL/GenBank/DDBJ whole genome shotgun (WGS) entry which is preliminary data.</text>
</comment>
<feature type="domain" description="PucR C-terminal helix-turn-helix" evidence="3">
    <location>
        <begin position="453"/>
        <end position="510"/>
    </location>
</feature>
<organism evidence="5 6">
    <name type="scientific">Streptomyces chumphonensis</name>
    <dbReference type="NCBI Taxonomy" id="1214925"/>
    <lineage>
        <taxon>Bacteria</taxon>
        <taxon>Bacillati</taxon>
        <taxon>Actinomycetota</taxon>
        <taxon>Actinomycetes</taxon>
        <taxon>Kitasatosporales</taxon>
        <taxon>Streptomycetaceae</taxon>
        <taxon>Streptomyces</taxon>
    </lineage>
</organism>
<feature type="region of interest" description="Disordered" evidence="2">
    <location>
        <begin position="264"/>
        <end position="284"/>
    </location>
</feature>
<dbReference type="InterPro" id="IPR025736">
    <property type="entry name" value="PucR_C-HTH_dom"/>
</dbReference>
<evidence type="ECO:0000259" key="3">
    <source>
        <dbReference type="Pfam" id="PF13556"/>
    </source>
</evidence>
<dbReference type="EMBL" id="JACXYU010000002">
    <property type="protein sequence ID" value="MBD3931169.1"/>
    <property type="molecule type" value="Genomic_DNA"/>
</dbReference>
<protein>
    <submittedName>
        <fullName evidence="5">Helix-turn-helix domain-containing protein</fullName>
    </submittedName>
</protein>
<dbReference type="Gene3D" id="1.10.10.2840">
    <property type="entry name" value="PucR C-terminal helix-turn-helix domain"/>
    <property type="match status" value="1"/>
</dbReference>
<keyword evidence="6" id="KW-1185">Reference proteome</keyword>
<reference evidence="5" key="1">
    <citation type="submission" date="2020-09" db="EMBL/GenBank/DDBJ databases">
        <title>Secondary metabolite and genome analysis of marine Streptomyces chumphonensis KK1-2T.</title>
        <authorList>
            <person name="Phongsopitanun W."/>
            <person name="Kanchanasin P."/>
            <person name="Pittayakhajonwut P."/>
            <person name="Suwanborirux K."/>
            <person name="Tanasupawat S."/>
        </authorList>
    </citation>
    <scope>NUCLEOTIDE SEQUENCE</scope>
    <source>
        <strain evidence="5">KK1-2</strain>
    </source>
</reference>
<dbReference type="Pfam" id="PF13556">
    <property type="entry name" value="HTH_30"/>
    <property type="match status" value="1"/>
</dbReference>
<evidence type="ECO:0000313" key="5">
    <source>
        <dbReference type="EMBL" id="MBD3931169.1"/>
    </source>
</evidence>
<evidence type="ECO:0000256" key="1">
    <source>
        <dbReference type="ARBA" id="ARBA00006754"/>
    </source>
</evidence>
<evidence type="ECO:0000256" key="2">
    <source>
        <dbReference type="SAM" id="MobiDB-lite"/>
    </source>
</evidence>
<gene>
    <name evidence="5" type="ORF">IF129_06295</name>
</gene>
<dbReference type="Pfam" id="PF17853">
    <property type="entry name" value="GGDEF_2"/>
    <property type="match status" value="1"/>
</dbReference>
<dbReference type="InterPro" id="IPR051448">
    <property type="entry name" value="CdaR-like_regulators"/>
</dbReference>
<sequence>MSPSRPSGPLTVAELVRFGPLSGAQVRAGSRLDRPVTGVSLISDLDQARRCAPETAMVLHPAAAHGSWALEAAMRFAWERNASCVVAPASVAVTGSTPQLAERLRMPLLSVADPARLALDLAVAVADTEAARARLIARCAVLFSERHNLRDIVGAINAEVPGALVALLTQEGHLLAGRAAAGRGDDQTGAHDRRVRVPVPGPDGGPWAVLVAQLTEASPSWADTVTTILKLARSSITAAGAGLRMSLSHQAGRDRLLLETLLRTGPGSAPTAPPPPGGAVGEEPGAVEPEAEQLAREAGWPVDGRHVAVRLRPAEPAAADLDGAAAGVIAAWQTGRFAAPLVPQNGGWTTWFTGTEPGQVSRLVGRRLAQARIPLPLTAGVGEPGEGLDGLRDSVAQAELAAVAASRRAPGTVERYAELGPRAVLAHLPVAELAAAARTLLAPLLADAKAEVLLVTLAALLDCAGSTGQTAARLGVHRNTVLGRLERIRARGVDPDAPDGRLALHLACHALLSTEPFATGRPSAL</sequence>
<feature type="domain" description="CdaR GGDEF-like" evidence="4">
    <location>
        <begin position="288"/>
        <end position="402"/>
    </location>
</feature>
<dbReference type="InterPro" id="IPR042070">
    <property type="entry name" value="PucR_C-HTH_sf"/>
</dbReference>
<proteinExistence type="inferred from homology"/>
<dbReference type="PANTHER" id="PTHR33744">
    <property type="entry name" value="CARBOHYDRATE DIACID REGULATOR"/>
    <property type="match status" value="1"/>
</dbReference>
<dbReference type="AlphaFoldDB" id="A0A927IC29"/>
<accession>A0A927IC29</accession>
<comment type="similarity">
    <text evidence="1">Belongs to the CdaR family.</text>
</comment>
<dbReference type="Proteomes" id="UP000632289">
    <property type="component" value="Unassembled WGS sequence"/>
</dbReference>
<evidence type="ECO:0000313" key="6">
    <source>
        <dbReference type="Proteomes" id="UP000632289"/>
    </source>
</evidence>
<dbReference type="PANTHER" id="PTHR33744:SF1">
    <property type="entry name" value="DNA-BINDING TRANSCRIPTIONAL ACTIVATOR ADER"/>
    <property type="match status" value="1"/>
</dbReference>
<evidence type="ECO:0000259" key="4">
    <source>
        <dbReference type="Pfam" id="PF17853"/>
    </source>
</evidence>
<dbReference type="RefSeq" id="WP_191208475.1">
    <property type="nucleotide sequence ID" value="NZ_BAABKL010000032.1"/>
</dbReference>
<dbReference type="InterPro" id="IPR041522">
    <property type="entry name" value="CdaR_GGDEF"/>
</dbReference>